<keyword evidence="5 6" id="KW-0067">ATP-binding</keyword>
<evidence type="ECO:0000313" key="9">
    <source>
        <dbReference type="Proteomes" id="UP000314294"/>
    </source>
</evidence>
<keyword evidence="4 8" id="KW-0418">Kinase</keyword>
<dbReference type="OrthoDB" id="10419980at2759"/>
<evidence type="ECO:0000256" key="4">
    <source>
        <dbReference type="ARBA" id="ARBA00022777"/>
    </source>
</evidence>
<dbReference type="GO" id="GO:0004674">
    <property type="term" value="F:protein serine/threonine kinase activity"/>
    <property type="evidence" value="ECO:0007669"/>
    <property type="project" value="UniProtKB-KW"/>
</dbReference>
<dbReference type="GO" id="GO:0003677">
    <property type="term" value="F:DNA binding"/>
    <property type="evidence" value="ECO:0007669"/>
    <property type="project" value="UniProtKB-KW"/>
</dbReference>
<dbReference type="SUPFAM" id="SSF56112">
    <property type="entry name" value="Protein kinase-like (PK-like)"/>
    <property type="match status" value="1"/>
</dbReference>
<dbReference type="InterPro" id="IPR050494">
    <property type="entry name" value="Ser_Thr_dual-spec_kinase"/>
</dbReference>
<dbReference type="PROSITE" id="PS50011">
    <property type="entry name" value="PROTEIN_KINASE_DOM"/>
    <property type="match status" value="1"/>
</dbReference>
<sequence>MRRRKPLHLALQKASRDGPCRNVLVCWISPAVGLWFLAPGSNSRAKLTTELSYGEHQQTPRWDSNVSPLMALTMAEAPSNQNRVFIGDLLSSGTSSYVVESVLGQGTFGMVAKCRNIADNKAVAIKMMPNHGSLVEQARAVVDVLFQLQLLDSDKGNLVQ</sequence>
<dbReference type="EMBL" id="SRLO01007952">
    <property type="protein sequence ID" value="TNN27650.1"/>
    <property type="molecule type" value="Genomic_DNA"/>
</dbReference>
<dbReference type="PROSITE" id="PS00107">
    <property type="entry name" value="PROTEIN_KINASE_ATP"/>
    <property type="match status" value="1"/>
</dbReference>
<dbReference type="Proteomes" id="UP000314294">
    <property type="component" value="Unassembled WGS sequence"/>
</dbReference>
<accession>A0A4Z2EGJ5</accession>
<dbReference type="GO" id="GO:0005524">
    <property type="term" value="F:ATP binding"/>
    <property type="evidence" value="ECO:0007669"/>
    <property type="project" value="UniProtKB-UniRule"/>
</dbReference>
<dbReference type="InterPro" id="IPR017441">
    <property type="entry name" value="Protein_kinase_ATP_BS"/>
</dbReference>
<evidence type="ECO:0000259" key="7">
    <source>
        <dbReference type="PROSITE" id="PS50011"/>
    </source>
</evidence>
<gene>
    <name evidence="8" type="primary">Hipk1_0</name>
    <name evidence="8" type="ORF">EYF80_062204</name>
</gene>
<evidence type="ECO:0000313" key="8">
    <source>
        <dbReference type="EMBL" id="TNN27650.1"/>
    </source>
</evidence>
<comment type="caution">
    <text evidence="8">The sequence shown here is derived from an EMBL/GenBank/DDBJ whole genome shotgun (WGS) entry which is preliminary data.</text>
</comment>
<dbReference type="InterPro" id="IPR000719">
    <property type="entry name" value="Prot_kinase_dom"/>
</dbReference>
<proteinExistence type="predicted"/>
<keyword evidence="9" id="KW-1185">Reference proteome</keyword>
<organism evidence="8 9">
    <name type="scientific">Liparis tanakae</name>
    <name type="common">Tanaka's snailfish</name>
    <dbReference type="NCBI Taxonomy" id="230148"/>
    <lineage>
        <taxon>Eukaryota</taxon>
        <taxon>Metazoa</taxon>
        <taxon>Chordata</taxon>
        <taxon>Craniata</taxon>
        <taxon>Vertebrata</taxon>
        <taxon>Euteleostomi</taxon>
        <taxon>Actinopterygii</taxon>
        <taxon>Neopterygii</taxon>
        <taxon>Teleostei</taxon>
        <taxon>Neoteleostei</taxon>
        <taxon>Acanthomorphata</taxon>
        <taxon>Eupercaria</taxon>
        <taxon>Perciformes</taxon>
        <taxon>Cottioidei</taxon>
        <taxon>Cottales</taxon>
        <taxon>Liparidae</taxon>
        <taxon>Liparis</taxon>
    </lineage>
</organism>
<evidence type="ECO:0000256" key="2">
    <source>
        <dbReference type="ARBA" id="ARBA00022679"/>
    </source>
</evidence>
<dbReference type="InterPro" id="IPR011009">
    <property type="entry name" value="Kinase-like_dom_sf"/>
</dbReference>
<evidence type="ECO:0000256" key="1">
    <source>
        <dbReference type="ARBA" id="ARBA00022527"/>
    </source>
</evidence>
<evidence type="ECO:0000256" key="6">
    <source>
        <dbReference type="PROSITE-ProRule" id="PRU10141"/>
    </source>
</evidence>
<keyword evidence="1" id="KW-0723">Serine/threonine-protein kinase</keyword>
<keyword evidence="8" id="KW-0371">Homeobox</keyword>
<evidence type="ECO:0000256" key="5">
    <source>
        <dbReference type="ARBA" id="ARBA00022840"/>
    </source>
</evidence>
<dbReference type="Gene3D" id="3.30.200.20">
    <property type="entry name" value="Phosphorylase Kinase, domain 1"/>
    <property type="match status" value="1"/>
</dbReference>
<name>A0A4Z2EGJ5_9TELE</name>
<keyword evidence="2" id="KW-0808">Transferase</keyword>
<reference evidence="8 9" key="1">
    <citation type="submission" date="2019-03" db="EMBL/GenBank/DDBJ databases">
        <title>First draft genome of Liparis tanakae, snailfish: a comprehensive survey of snailfish specific genes.</title>
        <authorList>
            <person name="Kim W."/>
            <person name="Song I."/>
            <person name="Jeong J.-H."/>
            <person name="Kim D."/>
            <person name="Kim S."/>
            <person name="Ryu S."/>
            <person name="Song J.Y."/>
            <person name="Lee S.K."/>
        </authorList>
    </citation>
    <scope>NUCLEOTIDE SEQUENCE [LARGE SCALE GENOMIC DNA]</scope>
    <source>
        <tissue evidence="8">Muscle</tissue>
    </source>
</reference>
<keyword evidence="8" id="KW-0238">DNA-binding</keyword>
<evidence type="ECO:0000256" key="3">
    <source>
        <dbReference type="ARBA" id="ARBA00022741"/>
    </source>
</evidence>
<dbReference type="PANTHER" id="PTHR24058">
    <property type="entry name" value="DUAL SPECIFICITY PROTEIN KINASE"/>
    <property type="match status" value="1"/>
</dbReference>
<protein>
    <submittedName>
        <fullName evidence="8">Homeodomain-interacting protein kinase 1</fullName>
    </submittedName>
</protein>
<feature type="binding site" evidence="6">
    <location>
        <position position="126"/>
    </location>
    <ligand>
        <name>ATP</name>
        <dbReference type="ChEBI" id="CHEBI:30616"/>
    </ligand>
</feature>
<feature type="domain" description="Protein kinase" evidence="7">
    <location>
        <begin position="97"/>
        <end position="160"/>
    </location>
</feature>
<keyword evidence="3 6" id="KW-0547">Nucleotide-binding</keyword>
<dbReference type="AlphaFoldDB" id="A0A4Z2EGJ5"/>